<feature type="domain" description="F-box associated beta-propeller type 1" evidence="1">
    <location>
        <begin position="48"/>
        <end position="181"/>
    </location>
</feature>
<dbReference type="PANTHER" id="PTHR31672">
    <property type="entry name" value="BNACNNG10540D PROTEIN"/>
    <property type="match status" value="1"/>
</dbReference>
<evidence type="ECO:0000313" key="2">
    <source>
        <dbReference type="EMBL" id="KAL3740815.1"/>
    </source>
</evidence>
<name>A0ABD3KM08_EUCGL</name>
<dbReference type="AlphaFoldDB" id="A0ABD3KM08"/>
<proteinExistence type="predicted"/>
<dbReference type="Pfam" id="PF07734">
    <property type="entry name" value="FBA_1"/>
    <property type="match status" value="1"/>
</dbReference>
<reference evidence="2 3" key="1">
    <citation type="submission" date="2024-11" db="EMBL/GenBank/DDBJ databases">
        <title>Chromosome-level genome assembly of Eucalyptus globulus Labill. provides insights into its genome evolution.</title>
        <authorList>
            <person name="Li X."/>
        </authorList>
    </citation>
    <scope>NUCLEOTIDE SEQUENCE [LARGE SCALE GENOMIC DNA]</scope>
    <source>
        <strain evidence="2">CL2024</strain>
        <tissue evidence="2">Fresh tender leaves</tissue>
    </source>
</reference>
<organism evidence="2 3">
    <name type="scientific">Eucalyptus globulus</name>
    <name type="common">Tasmanian blue gum</name>
    <dbReference type="NCBI Taxonomy" id="34317"/>
    <lineage>
        <taxon>Eukaryota</taxon>
        <taxon>Viridiplantae</taxon>
        <taxon>Streptophyta</taxon>
        <taxon>Embryophyta</taxon>
        <taxon>Tracheophyta</taxon>
        <taxon>Spermatophyta</taxon>
        <taxon>Magnoliopsida</taxon>
        <taxon>eudicotyledons</taxon>
        <taxon>Gunneridae</taxon>
        <taxon>Pentapetalae</taxon>
        <taxon>rosids</taxon>
        <taxon>malvids</taxon>
        <taxon>Myrtales</taxon>
        <taxon>Myrtaceae</taxon>
        <taxon>Myrtoideae</taxon>
        <taxon>Eucalypteae</taxon>
        <taxon>Eucalyptus</taxon>
    </lineage>
</organism>
<gene>
    <name evidence="2" type="ORF">ACJRO7_022005</name>
</gene>
<sequence>MAWTLGLFREHRLSLCRIDQGSLTDEVERQYPWQWRYVRLLGSCRSTLCIANVADREVAIWDPISDRHNVLPPADAEIPHRLGLSVYGFGYDEWNDEFVLLRSVQTMRRPIVSEVSIYKSKANMWRWFEGMPYFLVEPGRMGVYLRGRLHWLMRRQWVRNSAKVLVAFDIRTQSFVEVDLPNVIDNRLRMDLAPGVVDVWIMREYGLNRPWDMLFSLRDHWWSFRRVWPLAYSQDGRQVLVEVGSETKTLGWYNLRTNEVEQLHYINGMPRSFNARSFNAVTCLL</sequence>
<keyword evidence="3" id="KW-1185">Reference proteome</keyword>
<dbReference type="Proteomes" id="UP001634007">
    <property type="component" value="Unassembled WGS sequence"/>
</dbReference>
<protein>
    <recommendedName>
        <fullName evidence="1">F-box associated beta-propeller type 1 domain-containing protein</fullName>
    </recommendedName>
</protein>
<evidence type="ECO:0000259" key="1">
    <source>
        <dbReference type="Pfam" id="PF07734"/>
    </source>
</evidence>
<dbReference type="InterPro" id="IPR017451">
    <property type="entry name" value="F-box-assoc_interact_dom"/>
</dbReference>
<evidence type="ECO:0000313" key="3">
    <source>
        <dbReference type="Proteomes" id="UP001634007"/>
    </source>
</evidence>
<accession>A0ABD3KM08</accession>
<dbReference type="NCBIfam" id="TIGR01640">
    <property type="entry name" value="F_box_assoc_1"/>
    <property type="match status" value="1"/>
</dbReference>
<dbReference type="EMBL" id="JBJKBG010000005">
    <property type="protein sequence ID" value="KAL3740815.1"/>
    <property type="molecule type" value="Genomic_DNA"/>
</dbReference>
<comment type="caution">
    <text evidence="2">The sequence shown here is derived from an EMBL/GenBank/DDBJ whole genome shotgun (WGS) entry which is preliminary data.</text>
</comment>
<dbReference type="PANTHER" id="PTHR31672:SF13">
    <property type="entry name" value="F-BOX PROTEIN CPR30-LIKE"/>
    <property type="match status" value="1"/>
</dbReference>
<dbReference type="InterPro" id="IPR050796">
    <property type="entry name" value="SCF_F-box_component"/>
</dbReference>
<dbReference type="InterPro" id="IPR006527">
    <property type="entry name" value="F-box-assoc_dom_typ1"/>
</dbReference>